<dbReference type="Proteomes" id="UP001215598">
    <property type="component" value="Unassembled WGS sequence"/>
</dbReference>
<comment type="caution">
    <text evidence="1">The sequence shown here is derived from an EMBL/GenBank/DDBJ whole genome shotgun (WGS) entry which is preliminary data.</text>
</comment>
<accession>A0AAD7I5X4</accession>
<evidence type="ECO:0000313" key="2">
    <source>
        <dbReference type="Proteomes" id="UP001215598"/>
    </source>
</evidence>
<keyword evidence="2" id="KW-1185">Reference proteome</keyword>
<evidence type="ECO:0000313" key="1">
    <source>
        <dbReference type="EMBL" id="KAJ7734843.1"/>
    </source>
</evidence>
<proteinExistence type="predicted"/>
<dbReference type="AlphaFoldDB" id="A0AAD7I5X4"/>
<gene>
    <name evidence="1" type="ORF">B0H16DRAFT_1577381</name>
</gene>
<sequence>MPGMSSIVAIGNHLIPSYSVSRIDLSRTIRVRTYATFCCGFHRCLPPSISIPCTSASTRRPGVPRARSDRLADAIQYAVRLDFYIRPCPSSRLPHKSTNPRCVALSRRLPLVSMLDAHSISSIRLCVLCVVLRCVRLDNLNFKSSLARWFHP</sequence>
<reference evidence="1" key="1">
    <citation type="submission" date="2023-03" db="EMBL/GenBank/DDBJ databases">
        <title>Massive genome expansion in bonnet fungi (Mycena s.s.) driven by repeated elements and novel gene families across ecological guilds.</title>
        <authorList>
            <consortium name="Lawrence Berkeley National Laboratory"/>
            <person name="Harder C.B."/>
            <person name="Miyauchi S."/>
            <person name="Viragh M."/>
            <person name="Kuo A."/>
            <person name="Thoen E."/>
            <person name="Andreopoulos B."/>
            <person name="Lu D."/>
            <person name="Skrede I."/>
            <person name="Drula E."/>
            <person name="Henrissat B."/>
            <person name="Morin E."/>
            <person name="Kohler A."/>
            <person name="Barry K."/>
            <person name="LaButti K."/>
            <person name="Morin E."/>
            <person name="Salamov A."/>
            <person name="Lipzen A."/>
            <person name="Mereny Z."/>
            <person name="Hegedus B."/>
            <person name="Baldrian P."/>
            <person name="Stursova M."/>
            <person name="Weitz H."/>
            <person name="Taylor A."/>
            <person name="Grigoriev I.V."/>
            <person name="Nagy L.G."/>
            <person name="Martin F."/>
            <person name="Kauserud H."/>
        </authorList>
    </citation>
    <scope>NUCLEOTIDE SEQUENCE</scope>
    <source>
        <strain evidence="1">CBHHK182m</strain>
    </source>
</reference>
<protein>
    <submittedName>
        <fullName evidence="1">Uncharacterized protein</fullName>
    </submittedName>
</protein>
<dbReference type="EMBL" id="JARKIB010000130">
    <property type="protein sequence ID" value="KAJ7734843.1"/>
    <property type="molecule type" value="Genomic_DNA"/>
</dbReference>
<name>A0AAD7I5X4_9AGAR</name>
<organism evidence="1 2">
    <name type="scientific">Mycena metata</name>
    <dbReference type="NCBI Taxonomy" id="1033252"/>
    <lineage>
        <taxon>Eukaryota</taxon>
        <taxon>Fungi</taxon>
        <taxon>Dikarya</taxon>
        <taxon>Basidiomycota</taxon>
        <taxon>Agaricomycotina</taxon>
        <taxon>Agaricomycetes</taxon>
        <taxon>Agaricomycetidae</taxon>
        <taxon>Agaricales</taxon>
        <taxon>Marasmiineae</taxon>
        <taxon>Mycenaceae</taxon>
        <taxon>Mycena</taxon>
    </lineage>
</organism>